<dbReference type="SMART" id="SM00280">
    <property type="entry name" value="KAZAL"/>
    <property type="match status" value="3"/>
</dbReference>
<evidence type="ECO:0000256" key="4">
    <source>
        <dbReference type="SAM" id="MobiDB-lite"/>
    </source>
</evidence>
<dbReference type="RefSeq" id="XP_012207696.1">
    <property type="nucleotide sequence ID" value="XM_012352306.1"/>
</dbReference>
<protein>
    <recommendedName>
        <fullName evidence="6">Kazal-like domain-containing protein</fullName>
    </recommendedName>
</protein>
<dbReference type="KEGG" id="spar:SPRG_13295"/>
<dbReference type="GO" id="GO:0005576">
    <property type="term" value="C:extracellular region"/>
    <property type="evidence" value="ECO:0007669"/>
    <property type="project" value="TreeGrafter"/>
</dbReference>
<dbReference type="PROSITE" id="PS51465">
    <property type="entry name" value="KAZAL_2"/>
    <property type="match status" value="2"/>
</dbReference>
<dbReference type="Pfam" id="PF00050">
    <property type="entry name" value="Kazal_1"/>
    <property type="match status" value="1"/>
</dbReference>
<dbReference type="InterPro" id="IPR036058">
    <property type="entry name" value="Kazal_dom_sf"/>
</dbReference>
<keyword evidence="5" id="KW-0732">Signal</keyword>
<keyword evidence="3" id="KW-1015">Disulfide bond</keyword>
<evidence type="ECO:0000256" key="1">
    <source>
        <dbReference type="ARBA" id="ARBA00022690"/>
    </source>
</evidence>
<dbReference type="Proteomes" id="UP000030745">
    <property type="component" value="Unassembled WGS sequence"/>
</dbReference>
<proteinExistence type="predicted"/>
<organism evidence="7 8">
    <name type="scientific">Saprolegnia parasitica (strain CBS 223.65)</name>
    <dbReference type="NCBI Taxonomy" id="695850"/>
    <lineage>
        <taxon>Eukaryota</taxon>
        <taxon>Sar</taxon>
        <taxon>Stramenopiles</taxon>
        <taxon>Oomycota</taxon>
        <taxon>Saprolegniomycetes</taxon>
        <taxon>Saprolegniales</taxon>
        <taxon>Saprolegniaceae</taxon>
        <taxon>Saprolegnia</taxon>
    </lineage>
</organism>
<evidence type="ECO:0000256" key="2">
    <source>
        <dbReference type="ARBA" id="ARBA00022900"/>
    </source>
</evidence>
<dbReference type="InterPro" id="IPR002350">
    <property type="entry name" value="Kazal_dom"/>
</dbReference>
<dbReference type="OrthoDB" id="343609at2759"/>
<name>A0A067BXN9_SAPPC</name>
<keyword evidence="1" id="KW-0646">Protease inhibitor</keyword>
<feature type="domain" description="Kazal-like" evidence="6">
    <location>
        <begin position="16"/>
        <end position="64"/>
    </location>
</feature>
<dbReference type="GO" id="GO:0030154">
    <property type="term" value="P:cell differentiation"/>
    <property type="evidence" value="ECO:0007669"/>
    <property type="project" value="TreeGrafter"/>
</dbReference>
<reference evidence="7 8" key="1">
    <citation type="journal article" date="2013" name="PLoS Genet.">
        <title>Distinctive expansion of potential virulence genes in the genome of the oomycete fish pathogen Saprolegnia parasitica.</title>
        <authorList>
            <person name="Jiang R.H."/>
            <person name="de Bruijn I."/>
            <person name="Haas B.J."/>
            <person name="Belmonte R."/>
            <person name="Lobach L."/>
            <person name="Christie J."/>
            <person name="van den Ackerveken G."/>
            <person name="Bottin A."/>
            <person name="Bulone V."/>
            <person name="Diaz-Moreno S.M."/>
            <person name="Dumas B."/>
            <person name="Fan L."/>
            <person name="Gaulin E."/>
            <person name="Govers F."/>
            <person name="Grenville-Briggs L.J."/>
            <person name="Horner N.R."/>
            <person name="Levin J.Z."/>
            <person name="Mammella M."/>
            <person name="Meijer H.J."/>
            <person name="Morris P."/>
            <person name="Nusbaum C."/>
            <person name="Oome S."/>
            <person name="Phillips A.J."/>
            <person name="van Rooyen D."/>
            <person name="Rzeszutek E."/>
            <person name="Saraiva M."/>
            <person name="Secombes C.J."/>
            <person name="Seidl M.F."/>
            <person name="Snel B."/>
            <person name="Stassen J.H."/>
            <person name="Sykes S."/>
            <person name="Tripathy S."/>
            <person name="van den Berg H."/>
            <person name="Vega-Arreguin J.C."/>
            <person name="Wawra S."/>
            <person name="Young S.K."/>
            <person name="Zeng Q."/>
            <person name="Dieguez-Uribeondo J."/>
            <person name="Russ C."/>
            <person name="Tyler B.M."/>
            <person name="van West P."/>
        </authorList>
    </citation>
    <scope>NUCLEOTIDE SEQUENCE [LARGE SCALE GENOMIC DNA]</scope>
    <source>
        <strain evidence="7 8">CBS 223.65</strain>
    </source>
</reference>
<evidence type="ECO:0000313" key="7">
    <source>
        <dbReference type="EMBL" id="KDO21610.1"/>
    </source>
</evidence>
<evidence type="ECO:0000259" key="6">
    <source>
        <dbReference type="PROSITE" id="PS51465"/>
    </source>
</evidence>
<dbReference type="PANTHER" id="PTHR10913">
    <property type="entry name" value="FOLLISTATIN-RELATED"/>
    <property type="match status" value="1"/>
</dbReference>
<dbReference type="PANTHER" id="PTHR10913:SF45">
    <property type="entry name" value="FOLLISTATIN, ISOFORM A-RELATED"/>
    <property type="match status" value="1"/>
</dbReference>
<gene>
    <name evidence="7" type="ORF">SPRG_13295</name>
</gene>
<feature type="region of interest" description="Disordered" evidence="4">
    <location>
        <begin position="154"/>
        <end position="182"/>
    </location>
</feature>
<feature type="signal peptide" evidence="5">
    <location>
        <begin position="1"/>
        <end position="18"/>
    </location>
</feature>
<evidence type="ECO:0000256" key="3">
    <source>
        <dbReference type="ARBA" id="ARBA00023157"/>
    </source>
</evidence>
<evidence type="ECO:0000256" key="5">
    <source>
        <dbReference type="SAM" id="SignalP"/>
    </source>
</evidence>
<dbReference type="CDD" id="cd00104">
    <property type="entry name" value="KAZAL_FS"/>
    <property type="match status" value="2"/>
</dbReference>
<dbReference type="AlphaFoldDB" id="A0A067BXN9"/>
<dbReference type="GeneID" id="24135179"/>
<dbReference type="SUPFAM" id="SSF100895">
    <property type="entry name" value="Kazal-type serine protease inhibitors"/>
    <property type="match status" value="2"/>
</dbReference>
<keyword evidence="8" id="KW-1185">Reference proteome</keyword>
<dbReference type="VEuPathDB" id="FungiDB:SPRG_13295"/>
<sequence length="207" mass="21001">MQLSLGLLLAVAATAVNADGACEKACTKDMKPVCGSDGVTYNNECLLQNAQCTNATMTAVPCGNKACAMLCDKIDNNTYNTECELKNKACNNPTLTVAKKGECDLCPKVCNDVLDEVCGSDGKTYNNNCELLKAACAKPSEKLTVVSTGACGATSAPTTGSSPTKAPTTAPTTAPTKAPTPAPSSASIASVSAFALAVVAVLANYMA</sequence>
<evidence type="ECO:0000313" key="8">
    <source>
        <dbReference type="Proteomes" id="UP000030745"/>
    </source>
</evidence>
<dbReference type="Gene3D" id="3.30.60.30">
    <property type="match status" value="3"/>
</dbReference>
<accession>A0A067BXN9</accession>
<keyword evidence="2" id="KW-0722">Serine protease inhibitor</keyword>
<feature type="chain" id="PRO_5001633876" description="Kazal-like domain-containing protein" evidence="5">
    <location>
        <begin position="19"/>
        <end position="207"/>
    </location>
</feature>
<dbReference type="InterPro" id="IPR050653">
    <property type="entry name" value="Prot_Inhib_GrowthFact_Antg"/>
</dbReference>
<dbReference type="EMBL" id="KK583284">
    <property type="protein sequence ID" value="KDO21610.1"/>
    <property type="molecule type" value="Genomic_DNA"/>
</dbReference>
<dbReference type="Pfam" id="PF07648">
    <property type="entry name" value="Kazal_2"/>
    <property type="match status" value="2"/>
</dbReference>
<feature type="domain" description="Kazal-like" evidence="6">
    <location>
        <begin position="104"/>
        <end position="153"/>
    </location>
</feature>